<reference evidence="1 2" key="1">
    <citation type="submission" date="2024-05" db="EMBL/GenBank/DDBJ databases">
        <authorList>
            <person name="Liu Q."/>
            <person name="Xin Y.-H."/>
        </authorList>
    </citation>
    <scope>NUCLEOTIDE SEQUENCE [LARGE SCALE GENOMIC DNA]</scope>
    <source>
        <strain evidence="1 2">CGMCC 1.15349</strain>
    </source>
</reference>
<dbReference type="RefSeq" id="WP_345864597.1">
    <property type="nucleotide sequence ID" value="NZ_JBDIMF010000003.1"/>
</dbReference>
<name>A0ABU9XSH3_9SPHN</name>
<accession>A0ABU9XSH3</accession>
<comment type="caution">
    <text evidence="1">The sequence shown here is derived from an EMBL/GenBank/DDBJ whole genome shotgun (WGS) entry which is preliminary data.</text>
</comment>
<evidence type="ECO:0000313" key="1">
    <source>
        <dbReference type="EMBL" id="MEN2786781.1"/>
    </source>
</evidence>
<dbReference type="Proteomes" id="UP001404104">
    <property type="component" value="Unassembled WGS sequence"/>
</dbReference>
<sequence length="179" mass="18963">MEAETINEWPGRDNHGACRPRDTEHWDRLRRDLGVILGLDGPVPDATLKAALADATYADNLLASRRHPALLQRLVAAPPRAGVAPRLSGAALALKATIALRRWAATGFATVDPDRRARRQAACVACPHRVGGTAPELGTCGLCGCPLGRKINMTSEVCPDASSSPGGMTRWGEPAARAM</sequence>
<keyword evidence="2" id="KW-1185">Reference proteome</keyword>
<gene>
    <name evidence="1" type="ORF">ABC969_10155</name>
</gene>
<dbReference type="EMBL" id="JBDIMF010000003">
    <property type="protein sequence ID" value="MEN2786781.1"/>
    <property type="molecule type" value="Genomic_DNA"/>
</dbReference>
<protein>
    <submittedName>
        <fullName evidence="1">Uncharacterized protein</fullName>
    </submittedName>
</protein>
<evidence type="ECO:0000313" key="2">
    <source>
        <dbReference type="Proteomes" id="UP001404104"/>
    </source>
</evidence>
<organism evidence="1 2">
    <name type="scientific">Sphingomonas qilianensis</name>
    <dbReference type="NCBI Taxonomy" id="1736690"/>
    <lineage>
        <taxon>Bacteria</taxon>
        <taxon>Pseudomonadati</taxon>
        <taxon>Pseudomonadota</taxon>
        <taxon>Alphaproteobacteria</taxon>
        <taxon>Sphingomonadales</taxon>
        <taxon>Sphingomonadaceae</taxon>
        <taxon>Sphingomonas</taxon>
    </lineage>
</organism>
<proteinExistence type="predicted"/>